<dbReference type="EnsemblPlants" id="QL07p019479:mrna">
    <property type="protein sequence ID" value="QL07p019479:mrna"/>
    <property type="gene ID" value="QL07p019479"/>
</dbReference>
<dbReference type="PROSITE" id="PS50076">
    <property type="entry name" value="DNAJ_2"/>
    <property type="match status" value="1"/>
</dbReference>
<dbReference type="InterPro" id="IPR018253">
    <property type="entry name" value="DnaJ_domain_CS"/>
</dbReference>
<keyword evidence="1" id="KW-0472">Membrane</keyword>
<sequence length="390" mass="45115">MPHPWSANLNQIINLLPLDEDKLCWIRARNKSFKVSEYYFSLSSTPDTLFPLKLVWHSKIPPRVAFFSWIAAIAKILTLENLWYKGVAVVDWCYMCKKSGESMNHLLLHCPIAYELWSMVWTLFGLLWVMPQSVIDLLLSWQDTELSPDPNPDELSPSSKYLLYHPDVSKDSKAGEVFKSIRHAYEVLSNEATRTQYDQELKFHEDTDRPYRGKWDQSPEYEARVRIYRWAELRWKMQHERHWERYNVREDNSSDNEVDEVVEEGNTDEERGPFTEVLRSAFLSLFLLQTFGSRLSLTFSSLMALFDRKLDAGYKIGYVIAWIMGGRGGVLLTLCLSFASWVCGKTSSSIVALVVVAMWVGSNLARYAPLPQGALLTLLYMSIKLQVDLK</sequence>
<dbReference type="InterPro" id="IPR026960">
    <property type="entry name" value="RVT-Znf"/>
</dbReference>
<dbReference type="GO" id="GO:0051082">
    <property type="term" value="F:unfolded protein binding"/>
    <property type="evidence" value="ECO:0007669"/>
    <property type="project" value="TreeGrafter"/>
</dbReference>
<dbReference type="PANTHER" id="PTHR43096">
    <property type="entry name" value="DNAJ HOMOLOG 1, MITOCHONDRIAL-RELATED"/>
    <property type="match status" value="1"/>
</dbReference>
<proteinExistence type="predicted"/>
<dbReference type="Pfam" id="PF13966">
    <property type="entry name" value="zf-RVT"/>
    <property type="match status" value="1"/>
</dbReference>
<evidence type="ECO:0000313" key="4">
    <source>
        <dbReference type="Proteomes" id="UP000594261"/>
    </source>
</evidence>
<dbReference type="InParanoid" id="A0A7N2M5J1"/>
<dbReference type="InterPro" id="IPR001623">
    <property type="entry name" value="DnaJ_domain"/>
</dbReference>
<reference evidence="3" key="2">
    <citation type="submission" date="2021-01" db="UniProtKB">
        <authorList>
            <consortium name="EnsemblPlants"/>
        </authorList>
    </citation>
    <scope>IDENTIFICATION</scope>
</reference>
<evidence type="ECO:0000256" key="1">
    <source>
        <dbReference type="SAM" id="Phobius"/>
    </source>
</evidence>
<keyword evidence="1" id="KW-0812">Transmembrane</keyword>
<dbReference type="CDD" id="cd06257">
    <property type="entry name" value="DnaJ"/>
    <property type="match status" value="1"/>
</dbReference>
<dbReference type="PANTHER" id="PTHR43096:SF58">
    <property type="entry name" value="CHAPERONE DNAJ-DOMAIN SUPERFAMILY PROTEIN"/>
    <property type="match status" value="1"/>
</dbReference>
<dbReference type="EMBL" id="LRBV02000007">
    <property type="status" value="NOT_ANNOTATED_CDS"/>
    <property type="molecule type" value="Genomic_DNA"/>
</dbReference>
<dbReference type="GO" id="GO:0042026">
    <property type="term" value="P:protein refolding"/>
    <property type="evidence" value="ECO:0007669"/>
    <property type="project" value="TreeGrafter"/>
</dbReference>
<organism evidence="3 4">
    <name type="scientific">Quercus lobata</name>
    <name type="common">Valley oak</name>
    <dbReference type="NCBI Taxonomy" id="97700"/>
    <lineage>
        <taxon>Eukaryota</taxon>
        <taxon>Viridiplantae</taxon>
        <taxon>Streptophyta</taxon>
        <taxon>Embryophyta</taxon>
        <taxon>Tracheophyta</taxon>
        <taxon>Spermatophyta</taxon>
        <taxon>Magnoliopsida</taxon>
        <taxon>eudicotyledons</taxon>
        <taxon>Gunneridae</taxon>
        <taxon>Pentapetalae</taxon>
        <taxon>rosids</taxon>
        <taxon>fabids</taxon>
        <taxon>Fagales</taxon>
        <taxon>Fagaceae</taxon>
        <taxon>Quercus</taxon>
    </lineage>
</organism>
<protein>
    <recommendedName>
        <fullName evidence="2">J domain-containing protein</fullName>
    </recommendedName>
</protein>
<evidence type="ECO:0000313" key="3">
    <source>
        <dbReference type="EnsemblPlants" id="QL07p019479:mrna"/>
    </source>
</evidence>
<dbReference type="Gene3D" id="1.10.287.110">
    <property type="entry name" value="DnaJ domain"/>
    <property type="match status" value="1"/>
</dbReference>
<feature type="domain" description="J" evidence="2">
    <location>
        <begin position="122"/>
        <end position="201"/>
    </location>
</feature>
<name>A0A7N2M5J1_QUELO</name>
<feature type="transmembrane region" description="Helical" evidence="1">
    <location>
        <begin position="347"/>
        <end position="365"/>
    </location>
</feature>
<keyword evidence="4" id="KW-1185">Reference proteome</keyword>
<keyword evidence="1" id="KW-1133">Transmembrane helix</keyword>
<reference evidence="3 4" key="1">
    <citation type="journal article" date="2016" name="G3 (Bethesda)">
        <title>First Draft Assembly and Annotation of the Genome of a California Endemic Oak Quercus lobata Nee (Fagaceae).</title>
        <authorList>
            <person name="Sork V.L."/>
            <person name="Fitz-Gibbon S.T."/>
            <person name="Puiu D."/>
            <person name="Crepeau M."/>
            <person name="Gugger P.F."/>
            <person name="Sherman R."/>
            <person name="Stevens K."/>
            <person name="Langley C.H."/>
            <person name="Pellegrini M."/>
            <person name="Salzberg S.L."/>
        </authorList>
    </citation>
    <scope>NUCLEOTIDE SEQUENCE [LARGE SCALE GENOMIC DNA]</scope>
    <source>
        <strain evidence="3 4">cv. SW786</strain>
    </source>
</reference>
<dbReference type="Gramene" id="QL07p019479:mrna">
    <property type="protein sequence ID" value="QL07p019479:mrna"/>
    <property type="gene ID" value="QL07p019479"/>
</dbReference>
<dbReference type="PROSITE" id="PS00636">
    <property type="entry name" value="DNAJ_1"/>
    <property type="match status" value="1"/>
</dbReference>
<dbReference type="InterPro" id="IPR036869">
    <property type="entry name" value="J_dom_sf"/>
</dbReference>
<dbReference type="FunCoup" id="A0A7N2M5J1">
    <property type="interactions" value="116"/>
</dbReference>
<dbReference type="GO" id="GO:0005737">
    <property type="term" value="C:cytoplasm"/>
    <property type="evidence" value="ECO:0007669"/>
    <property type="project" value="TreeGrafter"/>
</dbReference>
<dbReference type="AlphaFoldDB" id="A0A7N2M5J1"/>
<dbReference type="SUPFAM" id="SSF46565">
    <property type="entry name" value="Chaperone J-domain"/>
    <property type="match status" value="1"/>
</dbReference>
<accession>A0A7N2M5J1</accession>
<dbReference type="Pfam" id="PF00226">
    <property type="entry name" value="DnaJ"/>
    <property type="match status" value="1"/>
</dbReference>
<evidence type="ECO:0000259" key="2">
    <source>
        <dbReference type="PROSITE" id="PS50076"/>
    </source>
</evidence>
<feature type="transmembrane region" description="Helical" evidence="1">
    <location>
        <begin position="318"/>
        <end position="341"/>
    </location>
</feature>
<dbReference type="Proteomes" id="UP000594261">
    <property type="component" value="Chromosome 7"/>
</dbReference>